<dbReference type="PANTHER" id="PTHR43398">
    <property type="entry name" value="DOLICHOL-PHOSPHATE MANNOSYLTRANSFERASE SUBUNIT 1"/>
    <property type="match status" value="1"/>
</dbReference>
<feature type="domain" description="Glycosyltransferase 2-like" evidence="4">
    <location>
        <begin position="8"/>
        <end position="170"/>
    </location>
</feature>
<dbReference type="RefSeq" id="WP_305003394.1">
    <property type="nucleotide sequence ID" value="NZ_JAUQUB010000003.1"/>
</dbReference>
<gene>
    <name evidence="5" type="ORF">Q5716_12065</name>
</gene>
<name>A0ABT9BPL0_9MICO</name>
<reference evidence="5 6" key="1">
    <citation type="submission" date="2023-07" db="EMBL/GenBank/DDBJ databases">
        <title>Protaetiibacter sp. nov WY-16 isolated from soil.</title>
        <authorList>
            <person name="Liu B."/>
            <person name="Wan Y."/>
        </authorList>
    </citation>
    <scope>NUCLEOTIDE SEQUENCE [LARGE SCALE GENOMIC DNA]</scope>
    <source>
        <strain evidence="5 6">WY-16</strain>
    </source>
</reference>
<sequence>MASGRTLVIVPTFDERESIQVILPRVLATGVDVLVVDDSSPDGTGAVVASLAASEPRLSLLTRTSKDGIGPAYLAGFAWGLERGYDVLVELDADGSHPPEDIPRLLAELADPAVGGVIGSRWVPGGRVVGWPLYRRLISRGGSWYARGMLGLGVRDVTAGFRAYRASVLRAVHLEDVESHGYCFQIDMTRRIAGAGYRLVEVPIVFRDRELGESKMSGAIVVEAMLKVTGWGALELWAKAISGLRRDASADRRPGGRFPK</sequence>
<evidence type="ECO:0000256" key="2">
    <source>
        <dbReference type="ARBA" id="ARBA00022676"/>
    </source>
</evidence>
<evidence type="ECO:0000256" key="1">
    <source>
        <dbReference type="ARBA" id="ARBA00006739"/>
    </source>
</evidence>
<evidence type="ECO:0000313" key="5">
    <source>
        <dbReference type="EMBL" id="MDO7882963.1"/>
    </source>
</evidence>
<keyword evidence="6" id="KW-1185">Reference proteome</keyword>
<dbReference type="Gene3D" id="3.90.550.10">
    <property type="entry name" value="Spore Coat Polysaccharide Biosynthesis Protein SpsA, Chain A"/>
    <property type="match status" value="1"/>
</dbReference>
<keyword evidence="2" id="KW-0328">Glycosyltransferase</keyword>
<dbReference type="EMBL" id="JAUQUB010000003">
    <property type="protein sequence ID" value="MDO7882963.1"/>
    <property type="molecule type" value="Genomic_DNA"/>
</dbReference>
<dbReference type="Pfam" id="PF00535">
    <property type="entry name" value="Glycos_transf_2"/>
    <property type="match status" value="1"/>
</dbReference>
<keyword evidence="3" id="KW-0808">Transferase</keyword>
<dbReference type="Proteomes" id="UP001241072">
    <property type="component" value="Unassembled WGS sequence"/>
</dbReference>
<dbReference type="CDD" id="cd06442">
    <property type="entry name" value="DPM1_like"/>
    <property type="match status" value="1"/>
</dbReference>
<dbReference type="PANTHER" id="PTHR43398:SF1">
    <property type="entry name" value="DOLICHOL-PHOSPHATE MANNOSYLTRANSFERASE SUBUNIT 1"/>
    <property type="match status" value="1"/>
</dbReference>
<evidence type="ECO:0000313" key="6">
    <source>
        <dbReference type="Proteomes" id="UP001241072"/>
    </source>
</evidence>
<comment type="caution">
    <text evidence="5">The sequence shown here is derived from an EMBL/GenBank/DDBJ whole genome shotgun (WGS) entry which is preliminary data.</text>
</comment>
<dbReference type="SUPFAM" id="SSF53448">
    <property type="entry name" value="Nucleotide-diphospho-sugar transferases"/>
    <property type="match status" value="1"/>
</dbReference>
<protein>
    <submittedName>
        <fullName evidence="5">Polyprenol monophosphomannose synthase</fullName>
    </submittedName>
</protein>
<dbReference type="InterPro" id="IPR001173">
    <property type="entry name" value="Glyco_trans_2-like"/>
</dbReference>
<comment type="similarity">
    <text evidence="1">Belongs to the glycosyltransferase 2 family.</text>
</comment>
<evidence type="ECO:0000259" key="4">
    <source>
        <dbReference type="Pfam" id="PF00535"/>
    </source>
</evidence>
<dbReference type="InterPro" id="IPR029044">
    <property type="entry name" value="Nucleotide-diphossugar_trans"/>
</dbReference>
<proteinExistence type="inferred from homology"/>
<accession>A0ABT9BPL0</accession>
<organism evidence="5 6">
    <name type="scientific">Antiquaquibacter soli</name>
    <dbReference type="NCBI Taxonomy" id="3064523"/>
    <lineage>
        <taxon>Bacteria</taxon>
        <taxon>Bacillati</taxon>
        <taxon>Actinomycetota</taxon>
        <taxon>Actinomycetes</taxon>
        <taxon>Micrococcales</taxon>
        <taxon>Microbacteriaceae</taxon>
        <taxon>Antiquaquibacter</taxon>
    </lineage>
</organism>
<dbReference type="InterPro" id="IPR039528">
    <property type="entry name" value="DPM1-like"/>
</dbReference>
<evidence type="ECO:0000256" key="3">
    <source>
        <dbReference type="ARBA" id="ARBA00022679"/>
    </source>
</evidence>